<feature type="domain" description="FAS1-like dehydratase" evidence="1">
    <location>
        <begin position="12"/>
        <end position="134"/>
    </location>
</feature>
<keyword evidence="3" id="KW-1185">Reference proteome</keyword>
<reference evidence="2" key="1">
    <citation type="journal article" date="2014" name="Int. J. Syst. Evol. Microbiol.">
        <title>Complete genome sequence of Corynebacterium casei LMG S-19264T (=DSM 44701T), isolated from a smear-ripened cheese.</title>
        <authorList>
            <consortium name="US DOE Joint Genome Institute (JGI-PGF)"/>
            <person name="Walter F."/>
            <person name="Albersmeier A."/>
            <person name="Kalinowski J."/>
            <person name="Ruckert C."/>
        </authorList>
    </citation>
    <scope>NUCLEOTIDE SEQUENCE</scope>
    <source>
        <strain evidence="2">CGMCC 1.12785</strain>
    </source>
</reference>
<accession>A0A8J2XKJ4</accession>
<dbReference type="Proteomes" id="UP000616114">
    <property type="component" value="Unassembled WGS sequence"/>
</dbReference>
<dbReference type="Gene3D" id="3.10.129.10">
    <property type="entry name" value="Hotdog Thioesterase"/>
    <property type="match status" value="1"/>
</dbReference>
<name>A0A8J2XKJ4_9MICO</name>
<evidence type="ECO:0000313" key="2">
    <source>
        <dbReference type="EMBL" id="GGA15010.1"/>
    </source>
</evidence>
<organism evidence="2 3">
    <name type="scientific">Sediminivirga luteola</name>
    <dbReference type="NCBI Taxonomy" id="1774748"/>
    <lineage>
        <taxon>Bacteria</taxon>
        <taxon>Bacillati</taxon>
        <taxon>Actinomycetota</taxon>
        <taxon>Actinomycetes</taxon>
        <taxon>Micrococcales</taxon>
        <taxon>Brevibacteriaceae</taxon>
        <taxon>Sediminivirga</taxon>
    </lineage>
</organism>
<sequence>MSTGRYVSDLEVGDTLRPVTYEMTPFIVREYCHGVGETAEEFHRPLEPFGQQLVPPTLTHIDKIRLIKENCPEGPGPHARIHYQFHSRHHKLIPVGTRLTARGEVARRYEKKGRTYLVMEITVVEESTGDLVMTYSDTAILNFSPAAS</sequence>
<dbReference type="SUPFAM" id="SSF54637">
    <property type="entry name" value="Thioesterase/thiol ester dehydrase-isomerase"/>
    <property type="match status" value="1"/>
</dbReference>
<evidence type="ECO:0000313" key="3">
    <source>
        <dbReference type="Proteomes" id="UP000616114"/>
    </source>
</evidence>
<dbReference type="RefSeq" id="WP_188550537.1">
    <property type="nucleotide sequence ID" value="NZ_BMFY01000006.1"/>
</dbReference>
<protein>
    <recommendedName>
        <fullName evidence="1">FAS1-like dehydratase domain-containing protein</fullName>
    </recommendedName>
</protein>
<dbReference type="EMBL" id="BMFY01000006">
    <property type="protein sequence ID" value="GGA15010.1"/>
    <property type="molecule type" value="Genomic_DNA"/>
</dbReference>
<gene>
    <name evidence="2" type="ORF">GCM10011333_17530</name>
</gene>
<proteinExistence type="predicted"/>
<dbReference type="Pfam" id="PF13452">
    <property type="entry name" value="FAS1_DH_region"/>
    <property type="match status" value="1"/>
</dbReference>
<evidence type="ECO:0000259" key="1">
    <source>
        <dbReference type="Pfam" id="PF13452"/>
    </source>
</evidence>
<dbReference type="AlphaFoldDB" id="A0A8J2XKJ4"/>
<comment type="caution">
    <text evidence="2">The sequence shown here is derived from an EMBL/GenBank/DDBJ whole genome shotgun (WGS) entry which is preliminary data.</text>
</comment>
<dbReference type="InterPro" id="IPR029069">
    <property type="entry name" value="HotDog_dom_sf"/>
</dbReference>
<reference evidence="2" key="2">
    <citation type="submission" date="2020-09" db="EMBL/GenBank/DDBJ databases">
        <authorList>
            <person name="Sun Q."/>
            <person name="Zhou Y."/>
        </authorList>
    </citation>
    <scope>NUCLEOTIDE SEQUENCE</scope>
    <source>
        <strain evidence="2">CGMCC 1.12785</strain>
    </source>
</reference>
<dbReference type="InterPro" id="IPR039569">
    <property type="entry name" value="FAS1-like_DH_region"/>
</dbReference>